<proteinExistence type="predicted"/>
<dbReference type="AlphaFoldDB" id="A0A0F9KLE8"/>
<accession>A0A0F9KLE8</accession>
<evidence type="ECO:0000313" key="2">
    <source>
        <dbReference type="EMBL" id="KKM16095.1"/>
    </source>
</evidence>
<sequence>MANESKAPAKAAAPKAKPQDDLVEVDCLVNCRIHEGTYFDQEFKKGLVRVRRVDFVQILSRFPQFGKKIHEVSG</sequence>
<reference evidence="2" key="1">
    <citation type="journal article" date="2015" name="Nature">
        <title>Complex archaea that bridge the gap between prokaryotes and eukaryotes.</title>
        <authorList>
            <person name="Spang A."/>
            <person name="Saw J.H."/>
            <person name="Jorgensen S.L."/>
            <person name="Zaremba-Niedzwiedzka K."/>
            <person name="Martijn J."/>
            <person name="Lind A.E."/>
            <person name="van Eijk R."/>
            <person name="Schleper C."/>
            <person name="Guy L."/>
            <person name="Ettema T.J."/>
        </authorList>
    </citation>
    <scope>NUCLEOTIDE SEQUENCE</scope>
</reference>
<evidence type="ECO:0000256" key="1">
    <source>
        <dbReference type="SAM" id="MobiDB-lite"/>
    </source>
</evidence>
<feature type="region of interest" description="Disordered" evidence="1">
    <location>
        <begin position="1"/>
        <end position="20"/>
    </location>
</feature>
<feature type="compositionally biased region" description="Low complexity" evidence="1">
    <location>
        <begin position="1"/>
        <end position="16"/>
    </location>
</feature>
<gene>
    <name evidence="2" type="ORF">LCGC14_1689340</name>
</gene>
<comment type="caution">
    <text evidence="2">The sequence shown here is derived from an EMBL/GenBank/DDBJ whole genome shotgun (WGS) entry which is preliminary data.</text>
</comment>
<name>A0A0F9KLE8_9ZZZZ</name>
<protein>
    <submittedName>
        <fullName evidence="2">Uncharacterized protein</fullName>
    </submittedName>
</protein>
<dbReference type="EMBL" id="LAZR01014753">
    <property type="protein sequence ID" value="KKM16095.1"/>
    <property type="molecule type" value="Genomic_DNA"/>
</dbReference>
<organism evidence="2">
    <name type="scientific">marine sediment metagenome</name>
    <dbReference type="NCBI Taxonomy" id="412755"/>
    <lineage>
        <taxon>unclassified sequences</taxon>
        <taxon>metagenomes</taxon>
        <taxon>ecological metagenomes</taxon>
    </lineage>
</organism>